<proteinExistence type="predicted"/>
<dbReference type="Proteomes" id="UP000765509">
    <property type="component" value="Unassembled WGS sequence"/>
</dbReference>
<accession>A0A9Q3HLG3</accession>
<protein>
    <submittedName>
        <fullName evidence="1">Uncharacterized protein</fullName>
    </submittedName>
</protein>
<dbReference type="EMBL" id="AVOT02019442">
    <property type="protein sequence ID" value="MBW0506979.1"/>
    <property type="molecule type" value="Genomic_DNA"/>
</dbReference>
<dbReference type="OrthoDB" id="2123952at2759"/>
<dbReference type="AlphaFoldDB" id="A0A9Q3HLG3"/>
<gene>
    <name evidence="1" type="ORF">O181_046694</name>
</gene>
<name>A0A9Q3HLG3_9BASI</name>
<evidence type="ECO:0000313" key="1">
    <source>
        <dbReference type="EMBL" id="MBW0506979.1"/>
    </source>
</evidence>
<keyword evidence="2" id="KW-1185">Reference proteome</keyword>
<evidence type="ECO:0000313" key="2">
    <source>
        <dbReference type="Proteomes" id="UP000765509"/>
    </source>
</evidence>
<sequence>MAGTEIYDITRNDNGCKSVRAIEPPSTNCPTKGISCVESVTARSTRCKFCNLGKRNCSKANYSLSDNPRRLWRSIKKGGIFALEAPVNEPPPLMPPLVTPIVMTGSRIRGVQKWNNTSSSLANIGGAIHPKGNHIGVATEVTILVPRKDGKAGKLERNLVVQDKIDTNAEGSDEIDAKELEMTTLIQKRRIQSLSQSPFQASTTNHEVIRSPNHLNLQLDPQPGHPHLPLPLPVSNHLWPALPDTQCLQNLNQSLKPIAAGI</sequence>
<reference evidence="1" key="1">
    <citation type="submission" date="2021-03" db="EMBL/GenBank/DDBJ databases">
        <title>Draft genome sequence of rust myrtle Austropuccinia psidii MF-1, a brazilian biotype.</title>
        <authorList>
            <person name="Quecine M.C."/>
            <person name="Pachon D.M.R."/>
            <person name="Bonatelli M.L."/>
            <person name="Correr F.H."/>
            <person name="Franceschini L.M."/>
            <person name="Leite T.F."/>
            <person name="Margarido G.R.A."/>
            <person name="Almeida C.A."/>
            <person name="Ferrarezi J.A."/>
            <person name="Labate C.A."/>
        </authorList>
    </citation>
    <scope>NUCLEOTIDE SEQUENCE</scope>
    <source>
        <strain evidence="1">MF-1</strain>
    </source>
</reference>
<organism evidence="1 2">
    <name type="scientific">Austropuccinia psidii MF-1</name>
    <dbReference type="NCBI Taxonomy" id="1389203"/>
    <lineage>
        <taxon>Eukaryota</taxon>
        <taxon>Fungi</taxon>
        <taxon>Dikarya</taxon>
        <taxon>Basidiomycota</taxon>
        <taxon>Pucciniomycotina</taxon>
        <taxon>Pucciniomycetes</taxon>
        <taxon>Pucciniales</taxon>
        <taxon>Sphaerophragmiaceae</taxon>
        <taxon>Austropuccinia</taxon>
    </lineage>
</organism>
<comment type="caution">
    <text evidence="1">The sequence shown here is derived from an EMBL/GenBank/DDBJ whole genome shotgun (WGS) entry which is preliminary data.</text>
</comment>